<organism evidence="15">
    <name type="scientific">marine sediment metagenome</name>
    <dbReference type="NCBI Taxonomy" id="412755"/>
    <lineage>
        <taxon>unclassified sequences</taxon>
        <taxon>metagenomes</taxon>
        <taxon>ecological metagenomes</taxon>
    </lineage>
</organism>
<comment type="similarity">
    <text evidence="2">Belongs to the SUA5 family.</text>
</comment>
<dbReference type="SUPFAM" id="SSF52788">
    <property type="entry name" value="Phosphotyrosine protein phosphatases I"/>
    <property type="match status" value="1"/>
</dbReference>
<dbReference type="InterPro" id="IPR050156">
    <property type="entry name" value="TC-AMP_synthase_SUA5"/>
</dbReference>
<evidence type="ECO:0000256" key="3">
    <source>
        <dbReference type="ARBA" id="ARBA00011063"/>
    </source>
</evidence>
<evidence type="ECO:0000256" key="5">
    <source>
        <dbReference type="ARBA" id="ARBA00022490"/>
    </source>
</evidence>
<dbReference type="EMBL" id="LAZR01000026">
    <property type="protein sequence ID" value="KKO03473.1"/>
    <property type="molecule type" value="Genomic_DNA"/>
</dbReference>
<feature type="domain" description="YrdC-like" evidence="14">
    <location>
        <begin position="17"/>
        <end position="211"/>
    </location>
</feature>
<dbReference type="GO" id="GO:0003725">
    <property type="term" value="F:double-stranded RNA binding"/>
    <property type="evidence" value="ECO:0007669"/>
    <property type="project" value="InterPro"/>
</dbReference>
<dbReference type="InterPro" id="IPR023485">
    <property type="entry name" value="Ptyr_pPase"/>
</dbReference>
<evidence type="ECO:0000256" key="4">
    <source>
        <dbReference type="ARBA" id="ARBA00012584"/>
    </source>
</evidence>
<keyword evidence="7" id="KW-0819">tRNA processing</keyword>
<dbReference type="EC" id="2.7.7.87" evidence="4"/>
<keyword evidence="5" id="KW-0963">Cytoplasm</keyword>
<dbReference type="InterPro" id="IPR017945">
    <property type="entry name" value="DHBP_synth_RibB-like_a/b_dom"/>
</dbReference>
<dbReference type="Pfam" id="PF01300">
    <property type="entry name" value="Sua5_yciO_yrdC"/>
    <property type="match status" value="1"/>
</dbReference>
<dbReference type="InterPro" id="IPR006070">
    <property type="entry name" value="Sua5-like_dom"/>
</dbReference>
<comment type="catalytic activity">
    <reaction evidence="13">
        <text>L-threonine + hydrogencarbonate + ATP = L-threonylcarbamoyladenylate + diphosphate + H2O</text>
        <dbReference type="Rhea" id="RHEA:36407"/>
        <dbReference type="ChEBI" id="CHEBI:15377"/>
        <dbReference type="ChEBI" id="CHEBI:17544"/>
        <dbReference type="ChEBI" id="CHEBI:30616"/>
        <dbReference type="ChEBI" id="CHEBI:33019"/>
        <dbReference type="ChEBI" id="CHEBI:57926"/>
        <dbReference type="ChEBI" id="CHEBI:73682"/>
        <dbReference type="EC" id="2.7.7.87"/>
    </reaction>
</comment>
<dbReference type="InterPro" id="IPR017867">
    <property type="entry name" value="Tyr_phospatase_low_mol_wt"/>
</dbReference>
<evidence type="ECO:0000256" key="8">
    <source>
        <dbReference type="ARBA" id="ARBA00022695"/>
    </source>
</evidence>
<comment type="caution">
    <text evidence="15">The sequence shown here is derived from an EMBL/GenBank/DDBJ whole genome shotgun (WGS) entry which is preliminary data.</text>
</comment>
<dbReference type="PROSITE" id="PS51163">
    <property type="entry name" value="YRDC"/>
    <property type="match status" value="1"/>
</dbReference>
<keyword evidence="10" id="KW-0378">Hydrolase</keyword>
<dbReference type="Gene3D" id="3.40.50.2300">
    <property type="match status" value="1"/>
</dbReference>
<evidence type="ECO:0000313" key="15">
    <source>
        <dbReference type="EMBL" id="KKO03473.1"/>
    </source>
</evidence>
<dbReference type="PRINTS" id="PR00719">
    <property type="entry name" value="LMWPTPASE"/>
</dbReference>
<keyword evidence="9" id="KW-0547">Nucleotide-binding</keyword>
<name>A0A0F9VU66_9ZZZZ</name>
<dbReference type="SUPFAM" id="SSF55821">
    <property type="entry name" value="YrdC/RibB"/>
    <property type="match status" value="1"/>
</dbReference>
<comment type="subcellular location">
    <subcellularLocation>
        <location evidence="1">Cytoplasm</location>
    </subcellularLocation>
</comment>
<accession>A0A0F9VU66</accession>
<evidence type="ECO:0000256" key="2">
    <source>
        <dbReference type="ARBA" id="ARBA00007663"/>
    </source>
</evidence>
<dbReference type="InterPro" id="IPR036196">
    <property type="entry name" value="Ptyr_pPase_sf"/>
</dbReference>
<evidence type="ECO:0000259" key="14">
    <source>
        <dbReference type="PROSITE" id="PS51163"/>
    </source>
</evidence>
<comment type="similarity">
    <text evidence="3">Belongs to the low molecular weight phosphotyrosine protein phosphatase family.</text>
</comment>
<keyword evidence="8" id="KW-0548">Nucleotidyltransferase</keyword>
<evidence type="ECO:0000256" key="12">
    <source>
        <dbReference type="ARBA" id="ARBA00029774"/>
    </source>
</evidence>
<evidence type="ECO:0000256" key="1">
    <source>
        <dbReference type="ARBA" id="ARBA00004496"/>
    </source>
</evidence>
<protein>
    <recommendedName>
        <fullName evidence="12">L-threonylcarbamoyladenylate synthase</fullName>
        <ecNumber evidence="4">2.7.7.87</ecNumber>
    </recommendedName>
    <alternativeName>
        <fullName evidence="12">L-threonylcarbamoyladenylate synthase</fullName>
    </alternativeName>
</protein>
<dbReference type="NCBIfam" id="TIGR00057">
    <property type="entry name" value="L-threonylcarbamoyladenylate synthase"/>
    <property type="match status" value="1"/>
</dbReference>
<reference evidence="15" key="1">
    <citation type="journal article" date="2015" name="Nature">
        <title>Complex archaea that bridge the gap between prokaryotes and eukaryotes.</title>
        <authorList>
            <person name="Spang A."/>
            <person name="Saw J.H."/>
            <person name="Jorgensen S.L."/>
            <person name="Zaremba-Niedzwiedzka K."/>
            <person name="Martijn J."/>
            <person name="Lind A.E."/>
            <person name="van Eijk R."/>
            <person name="Schleper C."/>
            <person name="Guy L."/>
            <person name="Ettema T.J."/>
        </authorList>
    </citation>
    <scope>NUCLEOTIDE SEQUENCE</scope>
</reference>
<evidence type="ECO:0000256" key="10">
    <source>
        <dbReference type="ARBA" id="ARBA00022801"/>
    </source>
</evidence>
<dbReference type="GO" id="GO:0008033">
    <property type="term" value="P:tRNA processing"/>
    <property type="evidence" value="ECO:0007669"/>
    <property type="project" value="UniProtKB-KW"/>
</dbReference>
<dbReference type="GO" id="GO:0061710">
    <property type="term" value="F:L-threonylcarbamoyladenylate synthase"/>
    <property type="evidence" value="ECO:0007669"/>
    <property type="project" value="UniProtKB-EC"/>
</dbReference>
<dbReference type="AlphaFoldDB" id="A0A0F9VU66"/>
<dbReference type="GO" id="GO:0005737">
    <property type="term" value="C:cytoplasm"/>
    <property type="evidence" value="ECO:0007669"/>
    <property type="project" value="UniProtKB-SubCell"/>
</dbReference>
<sequence length="373" mass="39180">MTVSTEIIRVRRASDVAAAAAAGAAALREGKLVGFPTETVYGIAAVASRPEAMRRLRKIKSRPRHPFTVHLGSPEEVARYIAHLPGAGRRLIERTWPGPVTVLAATKGRLADKAINTRQLRKVLCARRVIGLRCPDEPVAAAMLSAVDEPVVAPSANVRGAPSPHTGEQVAAALDGKIDLLIDAGSTRFGTDSSIVRLTGTDWQVVREGAVGRQALADAMRVRIVFVCTGNTCRSPMAAGLARAMLADRLGCSVGQLAGKGYEVSSAGVFAAGGSPATAEARQAAGKFGADLSGHRSQKMGAELIKSADMVLCMTQTHVEAVRRVARSAGTKIRRLDEAADIPDPVGGGAAVYRKTATKIRQALRNVLGKHIL</sequence>
<dbReference type="GO" id="GO:0005524">
    <property type="term" value="F:ATP binding"/>
    <property type="evidence" value="ECO:0007669"/>
    <property type="project" value="UniProtKB-KW"/>
</dbReference>
<dbReference type="PANTHER" id="PTHR17490:SF16">
    <property type="entry name" value="THREONYLCARBAMOYL-AMP SYNTHASE"/>
    <property type="match status" value="1"/>
</dbReference>
<dbReference type="GO" id="GO:0006450">
    <property type="term" value="P:regulation of translational fidelity"/>
    <property type="evidence" value="ECO:0007669"/>
    <property type="project" value="TreeGrafter"/>
</dbReference>
<dbReference type="GO" id="GO:0004725">
    <property type="term" value="F:protein tyrosine phosphatase activity"/>
    <property type="evidence" value="ECO:0007669"/>
    <property type="project" value="InterPro"/>
</dbReference>
<keyword evidence="6" id="KW-0808">Transferase</keyword>
<dbReference type="Gene3D" id="3.90.870.10">
    <property type="entry name" value="DHBP synthase"/>
    <property type="match status" value="1"/>
</dbReference>
<keyword evidence="11" id="KW-0067">ATP-binding</keyword>
<gene>
    <name evidence="15" type="ORF">LCGC14_0093970</name>
</gene>
<evidence type="ECO:0000256" key="9">
    <source>
        <dbReference type="ARBA" id="ARBA00022741"/>
    </source>
</evidence>
<evidence type="ECO:0000256" key="6">
    <source>
        <dbReference type="ARBA" id="ARBA00022679"/>
    </source>
</evidence>
<dbReference type="GO" id="GO:0000049">
    <property type="term" value="F:tRNA binding"/>
    <property type="evidence" value="ECO:0007669"/>
    <property type="project" value="TreeGrafter"/>
</dbReference>
<proteinExistence type="inferred from homology"/>
<dbReference type="PANTHER" id="PTHR17490">
    <property type="entry name" value="SUA5"/>
    <property type="match status" value="1"/>
</dbReference>
<dbReference type="Pfam" id="PF01451">
    <property type="entry name" value="LMWPc"/>
    <property type="match status" value="1"/>
</dbReference>
<dbReference type="SMART" id="SM00226">
    <property type="entry name" value="LMWPc"/>
    <property type="match status" value="1"/>
</dbReference>
<evidence type="ECO:0000256" key="11">
    <source>
        <dbReference type="ARBA" id="ARBA00022840"/>
    </source>
</evidence>
<evidence type="ECO:0000256" key="7">
    <source>
        <dbReference type="ARBA" id="ARBA00022694"/>
    </source>
</evidence>
<evidence type="ECO:0000256" key="13">
    <source>
        <dbReference type="ARBA" id="ARBA00048366"/>
    </source>
</evidence>